<dbReference type="RefSeq" id="WP_034875814.1">
    <property type="nucleotide sequence ID" value="NZ_JOKG01000003.1"/>
</dbReference>
<keyword evidence="3" id="KW-1185">Reference proteome</keyword>
<name>A0A081N442_9GAMM</name>
<proteinExistence type="predicted"/>
<evidence type="ECO:0000313" key="2">
    <source>
        <dbReference type="EMBL" id="KEQ13215.1"/>
    </source>
</evidence>
<dbReference type="Proteomes" id="UP000028006">
    <property type="component" value="Unassembled WGS sequence"/>
</dbReference>
<accession>A0A081N442</accession>
<evidence type="ECO:0000256" key="1">
    <source>
        <dbReference type="SAM" id="MobiDB-lite"/>
    </source>
</evidence>
<reference evidence="2 3" key="1">
    <citation type="submission" date="2014-06" db="EMBL/GenBank/DDBJ databases">
        <title>Whole Genome Sequences of Three Symbiotic Endozoicomonas Bacteria.</title>
        <authorList>
            <person name="Neave M.J."/>
            <person name="Apprill A."/>
            <person name="Voolstra C.R."/>
        </authorList>
    </citation>
    <scope>NUCLEOTIDE SEQUENCE [LARGE SCALE GENOMIC DNA]</scope>
    <source>
        <strain evidence="2 3">LMG 24815</strain>
    </source>
</reference>
<protein>
    <submittedName>
        <fullName evidence="2">Uncharacterized protein</fullName>
    </submittedName>
</protein>
<dbReference type="EMBL" id="JOKG01000003">
    <property type="protein sequence ID" value="KEQ13215.1"/>
    <property type="molecule type" value="Genomic_DNA"/>
</dbReference>
<evidence type="ECO:0000313" key="3">
    <source>
        <dbReference type="Proteomes" id="UP000028006"/>
    </source>
</evidence>
<dbReference type="AlphaFoldDB" id="A0A081N442"/>
<organism evidence="2 3">
    <name type="scientific">Endozoicomonas montiporae</name>
    <dbReference type="NCBI Taxonomy" id="1027273"/>
    <lineage>
        <taxon>Bacteria</taxon>
        <taxon>Pseudomonadati</taxon>
        <taxon>Pseudomonadota</taxon>
        <taxon>Gammaproteobacteria</taxon>
        <taxon>Oceanospirillales</taxon>
        <taxon>Endozoicomonadaceae</taxon>
        <taxon>Endozoicomonas</taxon>
    </lineage>
</organism>
<gene>
    <name evidence="2" type="ORF">GZ77_12270</name>
</gene>
<comment type="caution">
    <text evidence="2">The sequence shown here is derived from an EMBL/GenBank/DDBJ whole genome shotgun (WGS) entry which is preliminary data.</text>
</comment>
<sequence>MSKKKDVLVLCKDNKASTQSPVEEYFAYQLDFEAFRKWREGKHKWPDGSIIKGTGKPLYKGAVFPFTQTKGKPVTADLSEWKEFANNSPDLNPNPRVINPDSL</sequence>
<feature type="region of interest" description="Disordered" evidence="1">
    <location>
        <begin position="84"/>
        <end position="103"/>
    </location>
</feature>